<sequence>MWQARLFYLLGIWILGMAALEAAPLLLALYLGEEQAQGAFLAGVSLSVLTGGALFLGFRGARPVRLPVLTLVMPVVGVTVLSLQAAAPFFFMRPTLGLMPALFDGFSMLTTNGVTAYEGMEIFSAPEMLWRALVAWSGGLAAIVLSLSLLTAMNSGGLQLHRSPLPFGDSREGYDRLRSTSMTLFPLYCLVTVVAWLALLITGLPFFDALILALASVSTTGMAADGGHVLPGGAAAFVVMVTVLISAGNWDFLMTRLQSGRWLIGRDPEARSLVIVFALGLTAVAVSLPPGTLSDIGDIVILTVSAMTTTGFIPADMTIRENLPLAIVILVLASFGGAVASTTGGVRHLRLIMLWLQGRRELERLGHPHGVTALRYGSARAETKDMHAVWQLIASFILMLAAGSLLLAIMGLHFRDALAMSFAMLSLSGPLVALLDPLFAGFAGLRDAEYGILILLMIAGRVETAVFFAFLLRSLGRYRY</sequence>
<accession>A0A3M0CJ17</accession>
<keyword evidence="4" id="KW-1003">Cell membrane</keyword>
<dbReference type="InParanoid" id="A0A3M0CJ17"/>
<dbReference type="Pfam" id="PF02386">
    <property type="entry name" value="TrkH"/>
    <property type="match status" value="2"/>
</dbReference>
<evidence type="ECO:0000313" key="11">
    <source>
        <dbReference type="Proteomes" id="UP000271227"/>
    </source>
</evidence>
<dbReference type="InterPro" id="IPR003445">
    <property type="entry name" value="Cat_transpt"/>
</dbReference>
<evidence type="ECO:0000256" key="1">
    <source>
        <dbReference type="ARBA" id="ARBA00004651"/>
    </source>
</evidence>
<comment type="subcellular location">
    <subcellularLocation>
        <location evidence="1">Cell membrane</location>
        <topology evidence="1">Multi-pass membrane protein</topology>
    </subcellularLocation>
</comment>
<keyword evidence="6 9" id="KW-1133">Transmembrane helix</keyword>
<feature type="transmembrane region" description="Helical" evidence="9">
    <location>
        <begin position="68"/>
        <end position="91"/>
    </location>
</feature>
<gene>
    <name evidence="10" type="ORF">BXY39_1407</name>
</gene>
<keyword evidence="7" id="KW-0406">Ion transport</keyword>
<dbReference type="GO" id="GO:0005886">
    <property type="term" value="C:plasma membrane"/>
    <property type="evidence" value="ECO:0007669"/>
    <property type="project" value="UniProtKB-SubCell"/>
</dbReference>
<feature type="transmembrane region" description="Helical" evidence="9">
    <location>
        <begin position="7"/>
        <end position="32"/>
    </location>
</feature>
<dbReference type="EMBL" id="REFR01000010">
    <property type="protein sequence ID" value="RMB08767.1"/>
    <property type="molecule type" value="Genomic_DNA"/>
</dbReference>
<proteinExistence type="inferred from homology"/>
<dbReference type="PANTHER" id="PTHR32024:SF2">
    <property type="entry name" value="TRK SYSTEM POTASSIUM UPTAKE PROTEIN TRKG-RELATED"/>
    <property type="match status" value="1"/>
</dbReference>
<comment type="caution">
    <text evidence="10">The sequence shown here is derived from an EMBL/GenBank/DDBJ whole genome shotgun (WGS) entry which is preliminary data.</text>
</comment>
<dbReference type="RefSeq" id="WP_147453494.1">
    <property type="nucleotide sequence ID" value="NZ_REFR01000010.1"/>
</dbReference>
<evidence type="ECO:0000256" key="7">
    <source>
        <dbReference type="ARBA" id="ARBA00023065"/>
    </source>
</evidence>
<evidence type="ECO:0000313" key="10">
    <source>
        <dbReference type="EMBL" id="RMB08767.1"/>
    </source>
</evidence>
<evidence type="ECO:0000256" key="8">
    <source>
        <dbReference type="ARBA" id="ARBA00023136"/>
    </source>
</evidence>
<keyword evidence="8 9" id="KW-0472">Membrane</keyword>
<feature type="transmembrane region" description="Helical" evidence="9">
    <location>
        <begin position="388"/>
        <end position="410"/>
    </location>
</feature>
<dbReference type="OrthoDB" id="9810952at2"/>
<keyword evidence="11" id="KW-1185">Reference proteome</keyword>
<feature type="transmembrane region" description="Helical" evidence="9">
    <location>
        <begin position="38"/>
        <end position="56"/>
    </location>
</feature>
<feature type="transmembrane region" description="Helical" evidence="9">
    <location>
        <begin position="325"/>
        <end position="346"/>
    </location>
</feature>
<protein>
    <submittedName>
        <fullName evidence="10">Trk system potassium uptake protein TrkH</fullName>
    </submittedName>
</protein>
<name>A0A3M0CJ17_9PROT</name>
<dbReference type="AlphaFoldDB" id="A0A3M0CJ17"/>
<keyword evidence="5 9" id="KW-0812">Transmembrane</keyword>
<evidence type="ECO:0000256" key="2">
    <source>
        <dbReference type="ARBA" id="ARBA00009137"/>
    </source>
</evidence>
<evidence type="ECO:0000256" key="4">
    <source>
        <dbReference type="ARBA" id="ARBA00022475"/>
    </source>
</evidence>
<feature type="transmembrane region" description="Helical" evidence="9">
    <location>
        <begin position="234"/>
        <end position="253"/>
    </location>
</feature>
<organism evidence="10 11">
    <name type="scientific">Eilatimonas milleporae</name>
    <dbReference type="NCBI Taxonomy" id="911205"/>
    <lineage>
        <taxon>Bacteria</taxon>
        <taxon>Pseudomonadati</taxon>
        <taxon>Pseudomonadota</taxon>
        <taxon>Alphaproteobacteria</taxon>
        <taxon>Kordiimonadales</taxon>
        <taxon>Kordiimonadaceae</taxon>
        <taxon>Eilatimonas</taxon>
    </lineage>
</organism>
<evidence type="ECO:0000256" key="6">
    <source>
        <dbReference type="ARBA" id="ARBA00022989"/>
    </source>
</evidence>
<evidence type="ECO:0000256" key="5">
    <source>
        <dbReference type="ARBA" id="ARBA00022692"/>
    </source>
</evidence>
<reference evidence="10 11" key="1">
    <citation type="submission" date="2018-10" db="EMBL/GenBank/DDBJ databases">
        <title>Genomic Encyclopedia of Archaeal and Bacterial Type Strains, Phase II (KMG-II): from individual species to whole genera.</title>
        <authorList>
            <person name="Goeker M."/>
        </authorList>
    </citation>
    <scope>NUCLEOTIDE SEQUENCE [LARGE SCALE GENOMIC DNA]</scope>
    <source>
        <strain evidence="10 11">DSM 25217</strain>
    </source>
</reference>
<dbReference type="Proteomes" id="UP000271227">
    <property type="component" value="Unassembled WGS sequence"/>
</dbReference>
<evidence type="ECO:0000256" key="3">
    <source>
        <dbReference type="ARBA" id="ARBA00022448"/>
    </source>
</evidence>
<feature type="transmembrane region" description="Helical" evidence="9">
    <location>
        <begin position="185"/>
        <end position="214"/>
    </location>
</feature>
<dbReference type="PANTHER" id="PTHR32024">
    <property type="entry name" value="TRK SYSTEM POTASSIUM UPTAKE PROTEIN TRKG-RELATED"/>
    <property type="match status" value="1"/>
</dbReference>
<feature type="transmembrane region" description="Helical" evidence="9">
    <location>
        <begin position="296"/>
        <end position="313"/>
    </location>
</feature>
<feature type="transmembrane region" description="Helical" evidence="9">
    <location>
        <begin position="133"/>
        <end position="153"/>
    </location>
</feature>
<evidence type="ECO:0000256" key="9">
    <source>
        <dbReference type="SAM" id="Phobius"/>
    </source>
</evidence>
<feature type="transmembrane region" description="Helical" evidence="9">
    <location>
        <begin position="422"/>
        <end position="444"/>
    </location>
</feature>
<feature type="transmembrane region" description="Helical" evidence="9">
    <location>
        <begin position="273"/>
        <end position="290"/>
    </location>
</feature>
<comment type="similarity">
    <text evidence="2">Belongs to the TrkH potassium transport family.</text>
</comment>
<dbReference type="GO" id="GO:0008324">
    <property type="term" value="F:monoatomic cation transmembrane transporter activity"/>
    <property type="evidence" value="ECO:0007669"/>
    <property type="project" value="InterPro"/>
</dbReference>
<feature type="transmembrane region" description="Helical" evidence="9">
    <location>
        <begin position="450"/>
        <end position="472"/>
    </location>
</feature>
<dbReference type="GO" id="GO:0030001">
    <property type="term" value="P:metal ion transport"/>
    <property type="evidence" value="ECO:0007669"/>
    <property type="project" value="UniProtKB-ARBA"/>
</dbReference>
<keyword evidence="3" id="KW-0813">Transport</keyword>